<keyword evidence="2" id="KW-1185">Reference proteome</keyword>
<dbReference type="Proteomes" id="UP000216052">
    <property type="component" value="Chromosome"/>
</dbReference>
<organism evidence="1 2">
    <name type="scientific">Sporomusa acidovorans (strain ATCC 49682 / DSM 3132 / Mol)</name>
    <dbReference type="NCBI Taxonomy" id="1123286"/>
    <lineage>
        <taxon>Bacteria</taxon>
        <taxon>Bacillati</taxon>
        <taxon>Bacillota</taxon>
        <taxon>Negativicutes</taxon>
        <taxon>Selenomonadales</taxon>
        <taxon>Sporomusaceae</taxon>
        <taxon>Sporomusa</taxon>
    </lineage>
</organism>
<dbReference type="EMBL" id="CP155571">
    <property type="protein sequence ID" value="XFO75445.1"/>
    <property type="molecule type" value="Genomic_DNA"/>
</dbReference>
<gene>
    <name evidence="1" type="ORF">SPACI_055660</name>
</gene>
<reference evidence="1" key="1">
    <citation type="submission" date="2024-05" db="EMBL/GenBank/DDBJ databases">
        <title>Isolation and characterization of Sporomusa carbonis sp. nov., a carboxydotrophic hydrogenogen in the genus of Sporomusa isolated from a charcoal burning pile.</title>
        <authorList>
            <person name="Boeer T."/>
            <person name="Rosenbaum F."/>
            <person name="Eysell L."/>
            <person name="Mueller V."/>
            <person name="Daniel R."/>
            <person name="Poehlein A."/>
        </authorList>
    </citation>
    <scope>NUCLEOTIDE SEQUENCE [LARGE SCALE GENOMIC DNA]</scope>
    <source>
        <strain evidence="1">DSM 3132</strain>
    </source>
</reference>
<evidence type="ECO:0000313" key="2">
    <source>
        <dbReference type="Proteomes" id="UP000216052"/>
    </source>
</evidence>
<sequence>MGKFEDAEKIGLRDKASKKLIAVYPLKATGSDTEIEKMVRDWYYKQSCQAEDELLKSRPHES</sequence>
<accession>A0ABZ3JBN7</accession>
<proteinExistence type="predicted"/>
<protein>
    <submittedName>
        <fullName evidence="1">Uncharacterized protein</fullName>
    </submittedName>
</protein>
<name>A0ABZ3JBN7_SPOA4</name>
<evidence type="ECO:0000313" key="1">
    <source>
        <dbReference type="EMBL" id="XFO75445.1"/>
    </source>
</evidence>
<dbReference type="RefSeq" id="WP_093793430.1">
    <property type="nucleotide sequence ID" value="NZ_CP155571.1"/>
</dbReference>